<evidence type="ECO:0000256" key="12">
    <source>
        <dbReference type="SAM" id="Phobius"/>
    </source>
</evidence>
<reference evidence="13" key="1">
    <citation type="journal article" date="2020" name="mSystems">
        <title>Genome- and Community-Level Interaction Insights into Carbon Utilization and Element Cycling Functions of Hydrothermarchaeota in Hydrothermal Sediment.</title>
        <authorList>
            <person name="Zhou Z."/>
            <person name="Liu Y."/>
            <person name="Xu W."/>
            <person name="Pan J."/>
            <person name="Luo Z.H."/>
            <person name="Li M."/>
        </authorList>
    </citation>
    <scope>NUCLEOTIDE SEQUENCE [LARGE SCALE GENOMIC DNA]</scope>
    <source>
        <strain evidence="13">SpSt-114</strain>
    </source>
</reference>
<evidence type="ECO:0000256" key="4">
    <source>
        <dbReference type="ARBA" id="ARBA00022475"/>
    </source>
</evidence>
<evidence type="ECO:0000256" key="3">
    <source>
        <dbReference type="ARBA" id="ARBA00005985"/>
    </source>
</evidence>
<protein>
    <recommendedName>
        <fullName evidence="11">4-hydroxybenzoate polyprenyltransferase</fullName>
        <ecNumber evidence="11">2.5.1.39</ecNumber>
    </recommendedName>
</protein>
<name>A0A7C5SZY2_9AQUI</name>
<comment type="cofactor">
    <cofactor evidence="1">
        <name>Mg(2+)</name>
        <dbReference type="ChEBI" id="CHEBI:18420"/>
    </cofactor>
</comment>
<dbReference type="CDD" id="cd13959">
    <property type="entry name" value="PT_UbiA_COQ2"/>
    <property type="match status" value="1"/>
</dbReference>
<gene>
    <name evidence="13" type="ORF">ENN04_05530</name>
</gene>
<feature type="transmembrane region" description="Helical" evidence="12">
    <location>
        <begin position="12"/>
        <end position="30"/>
    </location>
</feature>
<evidence type="ECO:0000256" key="7">
    <source>
        <dbReference type="ARBA" id="ARBA00022688"/>
    </source>
</evidence>
<proteinExistence type="inferred from homology"/>
<feature type="transmembrane region" description="Helical" evidence="12">
    <location>
        <begin position="260"/>
        <end position="278"/>
    </location>
</feature>
<evidence type="ECO:0000256" key="10">
    <source>
        <dbReference type="ARBA" id="ARBA00023136"/>
    </source>
</evidence>
<dbReference type="AlphaFoldDB" id="A0A7C5SZY2"/>
<feature type="transmembrane region" description="Helical" evidence="12">
    <location>
        <begin position="159"/>
        <end position="179"/>
    </location>
</feature>
<evidence type="ECO:0000256" key="5">
    <source>
        <dbReference type="ARBA" id="ARBA00022519"/>
    </source>
</evidence>
<dbReference type="InterPro" id="IPR000537">
    <property type="entry name" value="UbiA_prenyltransferase"/>
</dbReference>
<dbReference type="InterPro" id="IPR039653">
    <property type="entry name" value="Prenyltransferase"/>
</dbReference>
<dbReference type="GO" id="GO:0005886">
    <property type="term" value="C:plasma membrane"/>
    <property type="evidence" value="ECO:0007669"/>
    <property type="project" value="TreeGrafter"/>
</dbReference>
<dbReference type="GO" id="GO:0006744">
    <property type="term" value="P:ubiquinone biosynthetic process"/>
    <property type="evidence" value="ECO:0007669"/>
    <property type="project" value="UniProtKB-KW"/>
</dbReference>
<evidence type="ECO:0000313" key="13">
    <source>
        <dbReference type="EMBL" id="HHO74086.1"/>
    </source>
</evidence>
<keyword evidence="8 12" id="KW-0812">Transmembrane</keyword>
<dbReference type="InterPro" id="IPR006371">
    <property type="entry name" value="Polyprenyltransferase_UbiA-li"/>
</dbReference>
<dbReference type="PANTHER" id="PTHR11048:SF28">
    <property type="entry name" value="4-HYDROXYBENZOATE POLYPRENYLTRANSFERASE, MITOCHONDRIAL"/>
    <property type="match status" value="1"/>
</dbReference>
<organism evidence="13">
    <name type="scientific">Thermocrinis ruber</name>
    <dbReference type="NCBI Taxonomy" id="75906"/>
    <lineage>
        <taxon>Bacteria</taxon>
        <taxon>Pseudomonadati</taxon>
        <taxon>Aquificota</taxon>
        <taxon>Aquificia</taxon>
        <taxon>Aquificales</taxon>
        <taxon>Aquificaceae</taxon>
        <taxon>Thermocrinis</taxon>
    </lineage>
</organism>
<keyword evidence="7" id="KW-0831">Ubiquinone biosynthesis</keyword>
<sequence length="282" mass="32101">MRLKAYAELTKFEHTIFALPFLLAGIVLLVKEFPSLWKLFWVLVAFVSARTLGMSLNRLIDLPIDQLNPRTKDWVHARGELSQEDIKKLVLISGGIFLLSCLMINLLTFLLAPLVVFLLWFYPYAKRVTYYPHLVLGLVYFLIPLAVDIAFNESISKPALLLGVGMAFWVAGFDVLYAIQDYEFDRAHNLKSIPVKYGIGRALKIARLFHAVTFLSLLALLFVVDFLGPIYLLGLLVLGLFLVYEHSLIKEHDLSKINKAFFTVNGYVSVVYFLTVLLDRLI</sequence>
<dbReference type="Pfam" id="PF01040">
    <property type="entry name" value="UbiA"/>
    <property type="match status" value="1"/>
</dbReference>
<dbReference type="GO" id="GO:0008412">
    <property type="term" value="F:4-hydroxybenzoate polyprenyltransferase activity"/>
    <property type="evidence" value="ECO:0007669"/>
    <property type="project" value="UniProtKB-EC"/>
</dbReference>
<evidence type="ECO:0000256" key="9">
    <source>
        <dbReference type="ARBA" id="ARBA00022989"/>
    </source>
</evidence>
<keyword evidence="5" id="KW-0997">Cell inner membrane</keyword>
<evidence type="ECO:0000256" key="11">
    <source>
        <dbReference type="ARBA" id="ARBA00034524"/>
    </source>
</evidence>
<comment type="caution">
    <text evidence="13">The sequence shown here is derived from an EMBL/GenBank/DDBJ whole genome shotgun (WGS) entry which is preliminary data.</text>
</comment>
<evidence type="ECO:0000256" key="8">
    <source>
        <dbReference type="ARBA" id="ARBA00022692"/>
    </source>
</evidence>
<dbReference type="EC" id="2.5.1.39" evidence="11"/>
<evidence type="ECO:0000256" key="6">
    <source>
        <dbReference type="ARBA" id="ARBA00022679"/>
    </source>
</evidence>
<feature type="transmembrane region" description="Helical" evidence="12">
    <location>
        <begin position="89"/>
        <end position="122"/>
    </location>
</feature>
<dbReference type="FunFam" id="1.10.357.140:FF:000008">
    <property type="entry name" value="4-hydroxybenzoate octaprenyltransferase"/>
    <property type="match status" value="1"/>
</dbReference>
<dbReference type="Gene3D" id="1.20.120.1780">
    <property type="entry name" value="UbiA prenyltransferase"/>
    <property type="match status" value="1"/>
</dbReference>
<keyword evidence="10 12" id="KW-0472">Membrane</keyword>
<dbReference type="Gene3D" id="1.10.357.140">
    <property type="entry name" value="UbiA prenyltransferase"/>
    <property type="match status" value="1"/>
</dbReference>
<feature type="transmembrane region" description="Helical" evidence="12">
    <location>
        <begin position="199"/>
        <end position="223"/>
    </location>
</feature>
<dbReference type="PANTHER" id="PTHR11048">
    <property type="entry name" value="PRENYLTRANSFERASES"/>
    <property type="match status" value="1"/>
</dbReference>
<accession>A0A7C5SZY2</accession>
<feature type="transmembrane region" description="Helical" evidence="12">
    <location>
        <begin position="230"/>
        <end position="248"/>
    </location>
</feature>
<dbReference type="FunFam" id="1.20.120.1780:FF:000001">
    <property type="entry name" value="4-hydroxybenzoate octaprenyltransferase"/>
    <property type="match status" value="1"/>
</dbReference>
<keyword evidence="9 12" id="KW-1133">Transmembrane helix</keyword>
<feature type="transmembrane region" description="Helical" evidence="12">
    <location>
        <begin position="128"/>
        <end position="147"/>
    </location>
</feature>
<dbReference type="EMBL" id="DSAC01000067">
    <property type="protein sequence ID" value="HHO74086.1"/>
    <property type="molecule type" value="Genomic_DNA"/>
</dbReference>
<evidence type="ECO:0000256" key="2">
    <source>
        <dbReference type="ARBA" id="ARBA00004141"/>
    </source>
</evidence>
<comment type="subcellular location">
    <subcellularLocation>
        <location evidence="2">Membrane</location>
        <topology evidence="2">Multi-pass membrane protein</topology>
    </subcellularLocation>
</comment>
<keyword evidence="4" id="KW-1003">Cell membrane</keyword>
<dbReference type="InterPro" id="IPR044878">
    <property type="entry name" value="UbiA_sf"/>
</dbReference>
<dbReference type="NCBIfam" id="TIGR01475">
    <property type="entry name" value="ubiA_other"/>
    <property type="match status" value="1"/>
</dbReference>
<evidence type="ECO:0000256" key="1">
    <source>
        <dbReference type="ARBA" id="ARBA00001946"/>
    </source>
</evidence>
<keyword evidence="6 13" id="KW-0808">Transferase</keyword>
<comment type="similarity">
    <text evidence="3">Belongs to the UbiA prenyltransferase family.</text>
</comment>